<evidence type="ECO:0000313" key="3">
    <source>
        <dbReference type="EMBL" id="PZQ45474.1"/>
    </source>
</evidence>
<dbReference type="Gene3D" id="2.150.10.10">
    <property type="entry name" value="Serralysin-like metalloprotease, C-terminal"/>
    <property type="match status" value="2"/>
</dbReference>
<dbReference type="SUPFAM" id="SSF51120">
    <property type="entry name" value="beta-Roll"/>
    <property type="match status" value="2"/>
</dbReference>
<evidence type="ECO:0000313" key="4">
    <source>
        <dbReference type="Proteomes" id="UP000249185"/>
    </source>
</evidence>
<dbReference type="PROSITE" id="PS00330">
    <property type="entry name" value="HEMOLYSIN_CALCIUM"/>
    <property type="match status" value="3"/>
</dbReference>
<accession>A0A2W5MXE7</accession>
<dbReference type="GO" id="GO:0005576">
    <property type="term" value="C:extracellular region"/>
    <property type="evidence" value="ECO:0007669"/>
    <property type="project" value="UniProtKB-SubCell"/>
</dbReference>
<evidence type="ECO:0000256" key="2">
    <source>
        <dbReference type="ARBA" id="ARBA00022525"/>
    </source>
</evidence>
<dbReference type="InterPro" id="IPR011049">
    <property type="entry name" value="Serralysin-like_metalloprot_C"/>
</dbReference>
<dbReference type="PRINTS" id="PR00313">
    <property type="entry name" value="CABNDNGRPT"/>
</dbReference>
<dbReference type="AlphaFoldDB" id="A0A2W5MXE7"/>
<name>A0A2W5MXE7_RHOSU</name>
<dbReference type="PANTHER" id="PTHR38340:SF1">
    <property type="entry name" value="S-LAYER PROTEIN"/>
    <property type="match status" value="1"/>
</dbReference>
<protein>
    <recommendedName>
        <fullName evidence="5">Peptidase M10 serralysin C-terminal domain-containing protein</fullName>
    </recommendedName>
</protein>
<dbReference type="EMBL" id="QFPW01000055">
    <property type="protein sequence ID" value="PZQ45474.1"/>
    <property type="molecule type" value="Genomic_DNA"/>
</dbReference>
<keyword evidence="2" id="KW-0964">Secreted</keyword>
<dbReference type="PANTHER" id="PTHR38340">
    <property type="entry name" value="S-LAYER PROTEIN"/>
    <property type="match status" value="1"/>
</dbReference>
<dbReference type="GO" id="GO:0005509">
    <property type="term" value="F:calcium ion binding"/>
    <property type="evidence" value="ECO:0007669"/>
    <property type="project" value="InterPro"/>
</dbReference>
<evidence type="ECO:0008006" key="5">
    <source>
        <dbReference type="Google" id="ProtNLM"/>
    </source>
</evidence>
<organism evidence="3 4">
    <name type="scientific">Rhodovulum sulfidophilum</name>
    <name type="common">Rhodobacter sulfidophilus</name>
    <dbReference type="NCBI Taxonomy" id="35806"/>
    <lineage>
        <taxon>Bacteria</taxon>
        <taxon>Pseudomonadati</taxon>
        <taxon>Pseudomonadota</taxon>
        <taxon>Alphaproteobacteria</taxon>
        <taxon>Rhodobacterales</taxon>
        <taxon>Paracoccaceae</taxon>
        <taxon>Rhodovulum</taxon>
    </lineage>
</organism>
<dbReference type="InterPro" id="IPR001343">
    <property type="entry name" value="Hemolysn_Ca-bd"/>
</dbReference>
<comment type="caution">
    <text evidence="3">The sequence shown here is derived from an EMBL/GenBank/DDBJ whole genome shotgun (WGS) entry which is preliminary data.</text>
</comment>
<comment type="subcellular location">
    <subcellularLocation>
        <location evidence="1">Secreted</location>
    </subcellularLocation>
</comment>
<sequence length="335" mass="34392">MATGRLPGGPGNDLYIITSPFDSIVEAANGGIDTVRSSIDYTLPTNVENLELRDAADYGAGNTLNNVMSGHDISEVLDGKSGNDTLFGYDGFDQLKGDTGNDWIDGGAGKDIMVGGAGNDVFIVDDVYDVASEQSGGGIDTVQSAINYQMGQYATYVENLVLLDGAASGVGNNLANEMTGNAGNNQLDGISGADTLMGLGGNDRLIGGLDNDRLNGGLGMDVLTGGSGSDRFVFTSAAEAGKGSGRDQIVDFIQRTDKIALDFDADTTRTGDQAFKYIGGSSFSKVAGQLRSPTEYGPSARIVQGDINGDGVADFEISVGGLGIVASLGSGDFLL</sequence>
<dbReference type="InterPro" id="IPR018511">
    <property type="entry name" value="Hemolysin-typ_Ca-bd_CS"/>
</dbReference>
<reference evidence="3 4" key="1">
    <citation type="submission" date="2017-08" db="EMBL/GenBank/DDBJ databases">
        <title>Infants hospitalized years apart are colonized by the same room-sourced microbial strains.</title>
        <authorList>
            <person name="Brooks B."/>
            <person name="Olm M.R."/>
            <person name="Firek B.A."/>
            <person name="Baker R."/>
            <person name="Thomas B.C."/>
            <person name="Morowitz M.J."/>
            <person name="Banfield J.F."/>
        </authorList>
    </citation>
    <scope>NUCLEOTIDE SEQUENCE [LARGE SCALE GENOMIC DNA]</scope>
    <source>
        <strain evidence="3">S2_005_002_R2_34</strain>
    </source>
</reference>
<dbReference type="InterPro" id="IPR050557">
    <property type="entry name" value="RTX_toxin/Mannuronan_C5-epim"/>
</dbReference>
<dbReference type="Pfam" id="PF00353">
    <property type="entry name" value="HemolysinCabind"/>
    <property type="match status" value="2"/>
</dbReference>
<evidence type="ECO:0000256" key="1">
    <source>
        <dbReference type="ARBA" id="ARBA00004613"/>
    </source>
</evidence>
<dbReference type="Proteomes" id="UP000249185">
    <property type="component" value="Unassembled WGS sequence"/>
</dbReference>
<gene>
    <name evidence="3" type="ORF">DI556_22665</name>
</gene>
<proteinExistence type="predicted"/>